<organism evidence="15 16">
    <name type="scientific">Acinetobacter lactucae</name>
    <dbReference type="NCBI Taxonomy" id="1785128"/>
    <lineage>
        <taxon>Bacteria</taxon>
        <taxon>Pseudomonadati</taxon>
        <taxon>Pseudomonadota</taxon>
        <taxon>Gammaproteobacteria</taxon>
        <taxon>Moraxellales</taxon>
        <taxon>Moraxellaceae</taxon>
        <taxon>Acinetobacter</taxon>
        <taxon>Acinetobacter calcoaceticus/baumannii complex</taxon>
    </lineage>
</organism>
<evidence type="ECO:0000256" key="2">
    <source>
        <dbReference type="ARBA" id="ARBA00004141"/>
    </source>
</evidence>
<feature type="transmembrane region" description="Helical" evidence="13">
    <location>
        <begin position="259"/>
        <end position="281"/>
    </location>
</feature>
<evidence type="ECO:0000256" key="8">
    <source>
        <dbReference type="ARBA" id="ARBA00022989"/>
    </source>
</evidence>
<dbReference type="PROSITE" id="PS50850">
    <property type="entry name" value="MFS"/>
    <property type="match status" value="1"/>
</dbReference>
<keyword evidence="6 13" id="KW-0812">Transmembrane</keyword>
<keyword evidence="5" id="KW-1003">Cell membrane</keyword>
<dbReference type="RefSeq" id="WP_125698549.1">
    <property type="nucleotide sequence ID" value="NZ_RFES01000003.1"/>
</dbReference>
<feature type="transmembrane region" description="Helical" evidence="13">
    <location>
        <begin position="48"/>
        <end position="66"/>
    </location>
</feature>
<dbReference type="Gene3D" id="1.20.1250.20">
    <property type="entry name" value="MFS general substrate transporter like domains"/>
    <property type="match status" value="1"/>
</dbReference>
<evidence type="ECO:0000256" key="9">
    <source>
        <dbReference type="ARBA" id="ARBA00023065"/>
    </source>
</evidence>
<sequence length="439" mass="48109">MNTIKKSQSIWLTATLCFIVMLGPMNAVLFNVALENISKDLAISPSKVSWIVVGYSLVVGVGSMIYGKLADSFSLKKLLIISIYLFISGSITGFVFQSFITIVLSRLLQASGGAAFIALSMVAVARIYDLEDRPHVLAMLSSSIALAIGIGPLVGGAITNSLGWPFLFIFMTISAAGILLLNRFMPTENIIKNKALSFDFIGALLLFLMVASLLLGISFSVWFFVATFVLFIIFKHRINQTAFPIIDIELFENSSYLRLITIGFIMNVALCANLLLIPLLLSHEYSFSPFAIGRLMFIASIFGIFSSFYTGNIISRIGNIKVINIATLAMILGFVILGLFPGQNIVINLIAMILIFMGYSSIQVSLNNFIPKMLNPIKIGVGLGLYNLTNFVGMAFGPAIASKIMEITNNLSYVFLLMAIFLFVHILLTFHFALSQNKK</sequence>
<accession>A0A3R9RW57</accession>
<feature type="transmembrane region" description="Helical" evidence="13">
    <location>
        <begin position="136"/>
        <end position="158"/>
    </location>
</feature>
<dbReference type="GO" id="GO:0046677">
    <property type="term" value="P:response to antibiotic"/>
    <property type="evidence" value="ECO:0007669"/>
    <property type="project" value="UniProtKB-KW"/>
</dbReference>
<dbReference type="GO" id="GO:0005886">
    <property type="term" value="C:plasma membrane"/>
    <property type="evidence" value="ECO:0007669"/>
    <property type="project" value="TreeGrafter"/>
</dbReference>
<evidence type="ECO:0000256" key="12">
    <source>
        <dbReference type="ARBA" id="ARBA00040630"/>
    </source>
</evidence>
<keyword evidence="7" id="KW-0375">Hydrogen ion transport</keyword>
<protein>
    <recommendedName>
        <fullName evidence="12">Tetracycline resistance protein</fullName>
    </recommendedName>
</protein>
<comment type="function">
    <text evidence="1">Resistance to tetracycline by an active tetracycline efflux. This is an energy-dependent process that decreases the accumulation of the antibiotic in whole cells. This protein functions as a metal-tetracycline/H(+) antiporter.</text>
</comment>
<evidence type="ECO:0000256" key="1">
    <source>
        <dbReference type="ARBA" id="ARBA00003279"/>
    </source>
</evidence>
<keyword evidence="8 13" id="KW-1133">Transmembrane helix</keyword>
<feature type="transmembrane region" description="Helical" evidence="13">
    <location>
        <begin position="12"/>
        <end position="33"/>
    </location>
</feature>
<evidence type="ECO:0000256" key="6">
    <source>
        <dbReference type="ARBA" id="ARBA00022692"/>
    </source>
</evidence>
<gene>
    <name evidence="15" type="ORF">EA756_06370</name>
</gene>
<feature type="transmembrane region" description="Helical" evidence="13">
    <location>
        <begin position="287"/>
        <end position="310"/>
    </location>
</feature>
<feature type="transmembrane region" description="Helical" evidence="13">
    <location>
        <begin position="322"/>
        <end position="340"/>
    </location>
</feature>
<keyword evidence="9" id="KW-0406">Ion transport</keyword>
<dbReference type="InterPro" id="IPR036259">
    <property type="entry name" value="MFS_trans_sf"/>
</dbReference>
<keyword evidence="4" id="KW-0050">Antiport</keyword>
<keyword evidence="4" id="KW-0813">Transport</keyword>
<dbReference type="InterPro" id="IPR020846">
    <property type="entry name" value="MFS_dom"/>
</dbReference>
<feature type="transmembrane region" description="Helical" evidence="13">
    <location>
        <begin position="413"/>
        <end position="434"/>
    </location>
</feature>
<dbReference type="InterPro" id="IPR011701">
    <property type="entry name" value="MFS"/>
</dbReference>
<evidence type="ECO:0000313" key="16">
    <source>
        <dbReference type="Proteomes" id="UP000276905"/>
    </source>
</evidence>
<reference evidence="15 16" key="1">
    <citation type="submission" date="2018-10" db="EMBL/GenBank/DDBJ databases">
        <title>GWAS and RNA-Seq identify cryptic mechanisms of antimicrobial resistance in Acinetobacter baumannii.</title>
        <authorList>
            <person name="Sahl J.W."/>
        </authorList>
    </citation>
    <scope>NUCLEOTIDE SEQUENCE [LARGE SCALE GENOMIC DNA]</scope>
    <source>
        <strain evidence="15 16">TG41018</strain>
    </source>
</reference>
<dbReference type="PANTHER" id="PTHR23501:SF188">
    <property type="entry name" value="TETRACYCLINE RESISTANCE PROTEIN"/>
    <property type="match status" value="1"/>
</dbReference>
<feature type="transmembrane region" description="Helical" evidence="13">
    <location>
        <begin position="78"/>
        <end position="100"/>
    </location>
</feature>
<evidence type="ECO:0000256" key="7">
    <source>
        <dbReference type="ARBA" id="ARBA00022781"/>
    </source>
</evidence>
<dbReference type="PRINTS" id="PR01036">
    <property type="entry name" value="TCRTETB"/>
</dbReference>
<evidence type="ECO:0000256" key="3">
    <source>
        <dbReference type="ARBA" id="ARBA00007520"/>
    </source>
</evidence>
<dbReference type="Pfam" id="PF07690">
    <property type="entry name" value="MFS_1"/>
    <property type="match status" value="1"/>
</dbReference>
<evidence type="ECO:0000313" key="15">
    <source>
        <dbReference type="EMBL" id="RSO58807.1"/>
    </source>
</evidence>
<feature type="transmembrane region" description="Helical" evidence="13">
    <location>
        <begin position="221"/>
        <end position="238"/>
    </location>
</feature>
<feature type="transmembrane region" description="Helical" evidence="13">
    <location>
        <begin position="346"/>
        <end position="367"/>
    </location>
</feature>
<comment type="caution">
    <text evidence="15">The sequence shown here is derived from an EMBL/GenBank/DDBJ whole genome shotgun (WGS) entry which is preliminary data.</text>
</comment>
<feature type="transmembrane region" description="Helical" evidence="13">
    <location>
        <begin position="379"/>
        <end position="401"/>
    </location>
</feature>
<evidence type="ECO:0000256" key="13">
    <source>
        <dbReference type="SAM" id="Phobius"/>
    </source>
</evidence>
<dbReference type="Proteomes" id="UP000276905">
    <property type="component" value="Unassembled WGS sequence"/>
</dbReference>
<evidence type="ECO:0000259" key="14">
    <source>
        <dbReference type="PROSITE" id="PS50850"/>
    </source>
</evidence>
<proteinExistence type="inferred from homology"/>
<comment type="similarity">
    <text evidence="3">Belongs to the major facilitator superfamily. TCR/Tet family.</text>
</comment>
<evidence type="ECO:0000256" key="10">
    <source>
        <dbReference type="ARBA" id="ARBA00023136"/>
    </source>
</evidence>
<feature type="transmembrane region" description="Helical" evidence="13">
    <location>
        <begin position="106"/>
        <end position="124"/>
    </location>
</feature>
<keyword evidence="10 13" id="KW-0472">Membrane</keyword>
<dbReference type="EMBL" id="RFES01000003">
    <property type="protein sequence ID" value="RSO58807.1"/>
    <property type="molecule type" value="Genomic_DNA"/>
</dbReference>
<feature type="transmembrane region" description="Helical" evidence="13">
    <location>
        <begin position="164"/>
        <end position="184"/>
    </location>
</feature>
<keyword evidence="11" id="KW-0046">Antibiotic resistance</keyword>
<dbReference type="SUPFAM" id="SSF103473">
    <property type="entry name" value="MFS general substrate transporter"/>
    <property type="match status" value="1"/>
</dbReference>
<feature type="domain" description="Major facilitator superfamily (MFS) profile" evidence="14">
    <location>
        <begin position="12"/>
        <end position="437"/>
    </location>
</feature>
<evidence type="ECO:0000256" key="11">
    <source>
        <dbReference type="ARBA" id="ARBA00023251"/>
    </source>
</evidence>
<dbReference type="GO" id="GO:1902600">
    <property type="term" value="P:proton transmembrane transport"/>
    <property type="evidence" value="ECO:0007669"/>
    <property type="project" value="UniProtKB-KW"/>
</dbReference>
<evidence type="ECO:0000256" key="4">
    <source>
        <dbReference type="ARBA" id="ARBA00022449"/>
    </source>
</evidence>
<name>A0A3R9RW57_9GAMM</name>
<dbReference type="Gene3D" id="1.20.1720.10">
    <property type="entry name" value="Multidrug resistance protein D"/>
    <property type="match status" value="1"/>
</dbReference>
<comment type="subcellular location">
    <subcellularLocation>
        <location evidence="2">Membrane</location>
        <topology evidence="2">Multi-pass membrane protein</topology>
    </subcellularLocation>
</comment>
<dbReference type="GO" id="GO:0015297">
    <property type="term" value="F:antiporter activity"/>
    <property type="evidence" value="ECO:0007669"/>
    <property type="project" value="UniProtKB-KW"/>
</dbReference>
<evidence type="ECO:0000256" key="5">
    <source>
        <dbReference type="ARBA" id="ARBA00022475"/>
    </source>
</evidence>
<dbReference type="AlphaFoldDB" id="A0A3R9RW57"/>
<dbReference type="PANTHER" id="PTHR23501">
    <property type="entry name" value="MAJOR FACILITATOR SUPERFAMILY"/>
    <property type="match status" value="1"/>
</dbReference>